<dbReference type="InterPro" id="IPR004107">
    <property type="entry name" value="Integrase_SAM-like_N"/>
</dbReference>
<dbReference type="HOGENOM" id="CLU_027562_8_2_6"/>
<sequence>MGNQRSNHEGVRIASASTIEIDFYYQGVRCRERLKLQPTPANLKKAARHRAAVIDAIEAGHFDYQVTFPRSKNARKFLRGDRLDHYLRSWLDAKKPTLKASTYRDYRKTIEGQLIPEFGHLLLAELKRGHVRDWAATLACSNKRIANLVSPLRAALDDAMHDELIHANPLAGWHYRKQEDPRERDELDPFTADEQAAILAACPDAGQPLLQFAFWTGLRTSELVALEWGDIDWRRKRLKVSRAITQASKGQAEGPKTTAGARTIDLLPRAIEALKAQKAQSYLHPSSRVFLNPRTGDPWTGDQAIRKTLWAHALKRAGVRYRRPYQTRHTYASMMVSAGEPLAWVSRQMGHTSVVTTARIYAQWIPNAHGAAGAKADELYGENRMAMPYVVSAYFS</sequence>
<keyword evidence="4" id="KW-0233">DNA recombination</keyword>
<dbReference type="InterPro" id="IPR050090">
    <property type="entry name" value="Tyrosine_recombinase_XerCD"/>
</dbReference>
<dbReference type="PANTHER" id="PTHR30349:SF64">
    <property type="entry name" value="PROPHAGE INTEGRASE INTD-RELATED"/>
    <property type="match status" value="1"/>
</dbReference>
<dbReference type="Proteomes" id="UP001322512">
    <property type="component" value="Chromosome"/>
</dbReference>
<organism evidence="8 10">
    <name type="scientific">Halomonas elongata (strain ATCC 33173 / DSM 2581 / NBRC 15536 / NCIMB 2198 / 1H9)</name>
    <dbReference type="NCBI Taxonomy" id="768066"/>
    <lineage>
        <taxon>Bacteria</taxon>
        <taxon>Pseudomonadati</taxon>
        <taxon>Pseudomonadota</taxon>
        <taxon>Gammaproteobacteria</taxon>
        <taxon>Oceanospirillales</taxon>
        <taxon>Halomonadaceae</taxon>
        <taxon>Halomonas</taxon>
    </lineage>
</organism>
<reference evidence="9 11" key="4">
    <citation type="submission" date="2023-11" db="EMBL/GenBank/DDBJ databases">
        <title>MicrobeMod: A computational toolkit for identifying prokaryotic methylation and restriction-modification with nanopore sequencing.</title>
        <authorList>
            <person name="Crits-Christoph A."/>
            <person name="Kang S.C."/>
            <person name="Lee H."/>
            <person name="Ostrov N."/>
        </authorList>
    </citation>
    <scope>NUCLEOTIDE SEQUENCE [LARGE SCALE GENOMIC DNA]</scope>
    <source>
        <strain evidence="9 11">ATCC 33173</strain>
    </source>
</reference>
<accession>E1VAZ2</accession>
<keyword evidence="2" id="KW-0229">DNA integration</keyword>
<reference evidence="8" key="2">
    <citation type="submission" date="2010-05" db="EMBL/GenBank/DDBJ databases">
        <title>Revision and reannotation of the Halomonas elongata DSM 2581(T) genome.</title>
        <authorList>
            <person name="Pfeiffer F."/>
            <person name="Bagyan I."/>
            <person name="Alfaro-Espinoza G."/>
            <person name="Zamora-Lagos M.A."/>
            <person name="Habermann B."/>
            <person name="Oesterhelt D."/>
            <person name="Kunte H.J."/>
        </authorList>
    </citation>
    <scope>NUCLEOTIDE SEQUENCE</scope>
    <source>
        <strain evidence="8">Type strain: DSM 2581</strain>
    </source>
</reference>
<dbReference type="PANTHER" id="PTHR30349">
    <property type="entry name" value="PHAGE INTEGRASE-RELATED"/>
    <property type="match status" value="1"/>
</dbReference>
<evidence type="ECO:0000256" key="1">
    <source>
        <dbReference type="ARBA" id="ARBA00008857"/>
    </source>
</evidence>
<dbReference type="EMBL" id="CP139472">
    <property type="protein sequence ID" value="WPU46701.1"/>
    <property type="molecule type" value="Genomic_DNA"/>
</dbReference>
<keyword evidence="11" id="KW-1185">Reference proteome</keyword>
<comment type="similarity">
    <text evidence="1">Belongs to the 'phage' integrase family.</text>
</comment>
<dbReference type="GO" id="GO:0003677">
    <property type="term" value="F:DNA binding"/>
    <property type="evidence" value="ECO:0007669"/>
    <property type="project" value="UniProtKB-UniRule"/>
</dbReference>
<dbReference type="Gene3D" id="1.10.150.130">
    <property type="match status" value="1"/>
</dbReference>
<dbReference type="InterPro" id="IPR011010">
    <property type="entry name" value="DNA_brk_join_enz"/>
</dbReference>
<dbReference type="RefSeq" id="WP_013333961.1">
    <property type="nucleotide sequence ID" value="NC_014532.2"/>
</dbReference>
<dbReference type="CDD" id="cd01189">
    <property type="entry name" value="INT_ICEBs1_C_like"/>
    <property type="match status" value="1"/>
</dbReference>
<dbReference type="eggNOG" id="COG0582">
    <property type="taxonomic scope" value="Bacteria"/>
</dbReference>
<dbReference type="InterPro" id="IPR044068">
    <property type="entry name" value="CB"/>
</dbReference>
<dbReference type="InterPro" id="IPR022000">
    <property type="entry name" value="Min27-like_integrase_DNA_bind"/>
</dbReference>
<evidence type="ECO:0000259" key="7">
    <source>
        <dbReference type="PROSITE" id="PS51900"/>
    </source>
</evidence>
<evidence type="ECO:0000259" key="6">
    <source>
        <dbReference type="PROSITE" id="PS51898"/>
    </source>
</evidence>
<dbReference type="SUPFAM" id="SSF56349">
    <property type="entry name" value="DNA breaking-rejoining enzymes"/>
    <property type="match status" value="1"/>
</dbReference>
<evidence type="ECO:0000313" key="11">
    <source>
        <dbReference type="Proteomes" id="UP001322512"/>
    </source>
</evidence>
<evidence type="ECO:0000256" key="5">
    <source>
        <dbReference type="PROSITE-ProRule" id="PRU01248"/>
    </source>
</evidence>
<dbReference type="Proteomes" id="UP000008707">
    <property type="component" value="Chromosome"/>
</dbReference>
<protein>
    <submittedName>
        <fullName evidence="8">Integrase family protein</fullName>
    </submittedName>
    <submittedName>
        <fullName evidence="9">Site-specific integrase</fullName>
    </submittedName>
</protein>
<evidence type="ECO:0000256" key="4">
    <source>
        <dbReference type="ARBA" id="ARBA00023172"/>
    </source>
</evidence>
<reference evidence="10" key="3">
    <citation type="journal article" date="2011" name="Environ. Microbiol.">
        <title>A blueprint of ectoine metabolism from the genome of the industrial producer Halomonas elongata DSM 2581(T).</title>
        <authorList>
            <person name="Schwibbert K."/>
            <person name="Marin-Sanguino A."/>
            <person name="Bagyan I."/>
            <person name="Heidrich G."/>
            <person name="Lentzen G."/>
            <person name="Seitz H."/>
            <person name="Rampp M."/>
            <person name="Schuster S.C."/>
            <person name="Klenk H.P."/>
            <person name="Pfeiffer F."/>
            <person name="Oesterhelt D."/>
            <person name="Kunte H.J."/>
        </authorList>
    </citation>
    <scope>NUCLEOTIDE SEQUENCE [LARGE SCALE GENOMIC DNA]</scope>
    <source>
        <strain evidence="10">ATCC 33173 / DSM 2581 / NBRC 15536 / NCIMB 2198 / 1H9</strain>
    </source>
</reference>
<dbReference type="Pfam" id="PF14659">
    <property type="entry name" value="Phage_int_SAM_3"/>
    <property type="match status" value="1"/>
</dbReference>
<dbReference type="PROSITE" id="PS51900">
    <property type="entry name" value="CB"/>
    <property type="match status" value="1"/>
</dbReference>
<dbReference type="KEGG" id="hel:HELO_4207"/>
<evidence type="ECO:0000256" key="2">
    <source>
        <dbReference type="ARBA" id="ARBA00022908"/>
    </source>
</evidence>
<evidence type="ECO:0000313" key="8">
    <source>
        <dbReference type="EMBL" id="CBV44091.1"/>
    </source>
</evidence>
<dbReference type="AlphaFoldDB" id="E1VAZ2"/>
<dbReference type="GO" id="GO:0015074">
    <property type="term" value="P:DNA integration"/>
    <property type="evidence" value="ECO:0007669"/>
    <property type="project" value="UniProtKB-KW"/>
</dbReference>
<evidence type="ECO:0000313" key="10">
    <source>
        <dbReference type="Proteomes" id="UP000008707"/>
    </source>
</evidence>
<dbReference type="InterPro" id="IPR010998">
    <property type="entry name" value="Integrase_recombinase_N"/>
</dbReference>
<dbReference type="Pfam" id="PF12167">
    <property type="entry name" value="Arm-DNA-bind_2"/>
    <property type="match status" value="1"/>
</dbReference>
<dbReference type="InterPro" id="IPR002104">
    <property type="entry name" value="Integrase_catalytic"/>
</dbReference>
<evidence type="ECO:0000313" key="9">
    <source>
        <dbReference type="EMBL" id="WPU46701.1"/>
    </source>
</evidence>
<proteinExistence type="inferred from homology"/>
<dbReference type="PROSITE" id="PS51898">
    <property type="entry name" value="TYR_RECOMBINASE"/>
    <property type="match status" value="1"/>
</dbReference>
<reference evidence="8" key="1">
    <citation type="journal article" date="2010" name="Environ. Microbiol.">
        <title>A blueprint of ectoine metabolism from the genome of the industrial producer Halomonas elongata DSM 2581(T).</title>
        <authorList>
            <person name="Schwibbert K."/>
            <person name="Marin-Sanguino A."/>
            <person name="Bagyan I."/>
            <person name="Heidrich G."/>
            <person name="Lentzen G."/>
            <person name="Seitz H."/>
            <person name="Rampp M."/>
            <person name="Schuster S.C."/>
            <person name="Klenk H.P."/>
            <person name="Pfeiffer F."/>
            <person name="Oesterhelt D."/>
            <person name="Kunte H.J."/>
        </authorList>
    </citation>
    <scope>NUCLEOTIDE SEQUENCE</scope>
    <source>
        <strain evidence="8">Type strain: DSM 2581</strain>
    </source>
</reference>
<feature type="domain" description="Core-binding (CB)" evidence="7">
    <location>
        <begin position="81"/>
        <end position="160"/>
    </location>
</feature>
<dbReference type="GeneID" id="91011653"/>
<gene>
    <name evidence="8" type="ordered locus">HELO_4207</name>
    <name evidence="9" type="ORF">SR933_15840</name>
</gene>
<dbReference type="Gene3D" id="1.10.443.10">
    <property type="entry name" value="Intergrase catalytic core"/>
    <property type="match status" value="1"/>
</dbReference>
<dbReference type="EMBL" id="FN869568">
    <property type="protein sequence ID" value="CBV44091.1"/>
    <property type="molecule type" value="Genomic_DNA"/>
</dbReference>
<name>E1VAZ2_HALED</name>
<dbReference type="Pfam" id="PF00589">
    <property type="entry name" value="Phage_integrase"/>
    <property type="match status" value="1"/>
</dbReference>
<dbReference type="GO" id="GO:0006310">
    <property type="term" value="P:DNA recombination"/>
    <property type="evidence" value="ECO:0007669"/>
    <property type="project" value="UniProtKB-KW"/>
</dbReference>
<evidence type="ECO:0000256" key="3">
    <source>
        <dbReference type="ARBA" id="ARBA00023125"/>
    </source>
</evidence>
<dbReference type="InterPro" id="IPR013762">
    <property type="entry name" value="Integrase-like_cat_sf"/>
</dbReference>
<feature type="domain" description="Tyr recombinase" evidence="6">
    <location>
        <begin position="185"/>
        <end position="375"/>
    </location>
</feature>
<keyword evidence="3 5" id="KW-0238">DNA-binding</keyword>
<dbReference type="OrthoDB" id="5391994at2"/>